<reference evidence="1 2" key="2">
    <citation type="journal article" date="2022" name="Mol. Ecol. Resour.">
        <title>The genomes of chicory, endive, great burdock and yacon provide insights into Asteraceae paleo-polyploidization history and plant inulin production.</title>
        <authorList>
            <person name="Fan W."/>
            <person name="Wang S."/>
            <person name="Wang H."/>
            <person name="Wang A."/>
            <person name="Jiang F."/>
            <person name="Liu H."/>
            <person name="Zhao H."/>
            <person name="Xu D."/>
            <person name="Zhang Y."/>
        </authorList>
    </citation>
    <scope>NUCLEOTIDE SEQUENCE [LARGE SCALE GENOMIC DNA]</scope>
    <source>
        <strain evidence="2">cv. Yunnan</strain>
        <tissue evidence="1">Leaves</tissue>
    </source>
</reference>
<evidence type="ECO:0000313" key="1">
    <source>
        <dbReference type="EMBL" id="KAI3761148.1"/>
    </source>
</evidence>
<reference evidence="2" key="1">
    <citation type="journal article" date="2022" name="Mol. Ecol. Resour.">
        <title>The genomes of chicory, endive, great burdock and yacon provide insights into Asteraceae palaeo-polyploidization history and plant inulin production.</title>
        <authorList>
            <person name="Fan W."/>
            <person name="Wang S."/>
            <person name="Wang H."/>
            <person name="Wang A."/>
            <person name="Jiang F."/>
            <person name="Liu H."/>
            <person name="Zhao H."/>
            <person name="Xu D."/>
            <person name="Zhang Y."/>
        </authorList>
    </citation>
    <scope>NUCLEOTIDE SEQUENCE [LARGE SCALE GENOMIC DNA]</scope>
    <source>
        <strain evidence="2">cv. Yunnan</strain>
    </source>
</reference>
<protein>
    <submittedName>
        <fullName evidence="1">Uncharacterized protein</fullName>
    </submittedName>
</protein>
<sequence>MGKSGTLVFCAGETQVYTIEQLMRASAELLGRGSLATTYKAMLDDRLIACVKRLDAARLAGTSKEMFERHMEEVKVNKSKAIALDIITEDVAQDDMVKWVKLIRDSGGGDAEDNRLVMLVEVAVVCRVSSPEQRPTMWQVLKMIQEIKEAAVTEEVDGTS</sequence>
<dbReference type="EMBL" id="CM042034">
    <property type="protein sequence ID" value="KAI3761148.1"/>
    <property type="molecule type" value="Genomic_DNA"/>
</dbReference>
<dbReference type="Proteomes" id="UP001056120">
    <property type="component" value="Linkage Group LG17"/>
</dbReference>
<evidence type="ECO:0000313" key="2">
    <source>
        <dbReference type="Proteomes" id="UP001056120"/>
    </source>
</evidence>
<name>A0ACB9ERE3_9ASTR</name>
<gene>
    <name evidence="1" type="ORF">L1987_51556</name>
</gene>
<accession>A0ACB9ERE3</accession>
<keyword evidence="2" id="KW-1185">Reference proteome</keyword>
<comment type="caution">
    <text evidence="1">The sequence shown here is derived from an EMBL/GenBank/DDBJ whole genome shotgun (WGS) entry which is preliminary data.</text>
</comment>
<organism evidence="1 2">
    <name type="scientific">Smallanthus sonchifolius</name>
    <dbReference type="NCBI Taxonomy" id="185202"/>
    <lineage>
        <taxon>Eukaryota</taxon>
        <taxon>Viridiplantae</taxon>
        <taxon>Streptophyta</taxon>
        <taxon>Embryophyta</taxon>
        <taxon>Tracheophyta</taxon>
        <taxon>Spermatophyta</taxon>
        <taxon>Magnoliopsida</taxon>
        <taxon>eudicotyledons</taxon>
        <taxon>Gunneridae</taxon>
        <taxon>Pentapetalae</taxon>
        <taxon>asterids</taxon>
        <taxon>campanulids</taxon>
        <taxon>Asterales</taxon>
        <taxon>Asteraceae</taxon>
        <taxon>Asteroideae</taxon>
        <taxon>Heliantheae alliance</taxon>
        <taxon>Millerieae</taxon>
        <taxon>Smallanthus</taxon>
    </lineage>
</organism>
<proteinExistence type="predicted"/>